<dbReference type="Proteomes" id="UP001312908">
    <property type="component" value="Unassembled WGS sequence"/>
</dbReference>
<dbReference type="SUPFAM" id="SSF53955">
    <property type="entry name" value="Lysozyme-like"/>
    <property type="match status" value="1"/>
</dbReference>
<evidence type="ECO:0000256" key="2">
    <source>
        <dbReference type="ARBA" id="ARBA00009387"/>
    </source>
</evidence>
<dbReference type="CDD" id="cd00254">
    <property type="entry name" value="LT-like"/>
    <property type="match status" value="1"/>
</dbReference>
<evidence type="ECO:0000256" key="3">
    <source>
        <dbReference type="SAM" id="MobiDB-lite"/>
    </source>
</evidence>
<organism evidence="6 7">
    <name type="scientific">Sorlinia euscelidii</name>
    <dbReference type="NCBI Taxonomy" id="3081148"/>
    <lineage>
        <taxon>Bacteria</taxon>
        <taxon>Pseudomonadati</taxon>
        <taxon>Pseudomonadota</taxon>
        <taxon>Alphaproteobacteria</taxon>
        <taxon>Acetobacterales</taxon>
        <taxon>Acetobacteraceae</taxon>
        <taxon>Sorlinia</taxon>
    </lineage>
</organism>
<keyword evidence="7" id="KW-1185">Reference proteome</keyword>
<evidence type="ECO:0000256" key="4">
    <source>
        <dbReference type="SAM" id="Phobius"/>
    </source>
</evidence>
<dbReference type="PANTHER" id="PTHR37423:SF2">
    <property type="entry name" value="MEMBRANE-BOUND LYTIC MUREIN TRANSGLYCOSYLASE C"/>
    <property type="match status" value="1"/>
</dbReference>
<proteinExistence type="inferred from homology"/>
<dbReference type="InterPro" id="IPR008258">
    <property type="entry name" value="Transglycosylase_SLT_dom_1"/>
</dbReference>
<keyword evidence="4" id="KW-1133">Transmembrane helix</keyword>
<dbReference type="EMBL" id="JAWJZY010000002">
    <property type="protein sequence ID" value="MEE8658398.1"/>
    <property type="molecule type" value="Genomic_DNA"/>
</dbReference>
<feature type="domain" description="Transglycosylase SLT" evidence="5">
    <location>
        <begin position="79"/>
        <end position="191"/>
    </location>
</feature>
<feature type="region of interest" description="Disordered" evidence="3">
    <location>
        <begin position="316"/>
        <end position="345"/>
    </location>
</feature>
<sequence length="345" mass="38581">MPRYHVSYARLNRISVCRQICRALTRAVLPVFLAIYLAACAGGPHRPGMPVSQEEAAYRSHAKRYYAPPGPPSDPWGPYIREASSRFDVPETWIRAVIHQESGGHLYDRSGQLITSVPGAMGLMQLMPPTYDELKAQYRLGPDPYDPHDNILAGTAYIRQMYEIYGSPGFLAAYNYGPGSLDNYLKTGRALPRETRQYVANIGRRIKGVTPVNRSAADLMVARYEASPPPSASRIAVRNKWRRNSQKRRAYKSRDIQVAQAPVRASGGRVRTGVKHVLKANIKRATYRTHVRTRGWTGTTAAKPIPIGHHLKATPVKKRTVRSKARVTPKALPSHRKNSKRKAAK</sequence>
<feature type="transmembrane region" description="Helical" evidence="4">
    <location>
        <begin position="20"/>
        <end position="39"/>
    </location>
</feature>
<comment type="similarity">
    <text evidence="1">Belongs to the transglycosylase Slt family.</text>
</comment>
<keyword evidence="4" id="KW-0812">Transmembrane</keyword>
<dbReference type="InterPro" id="IPR023346">
    <property type="entry name" value="Lysozyme-like_dom_sf"/>
</dbReference>
<reference evidence="6 7" key="1">
    <citation type="submission" date="2023-10" db="EMBL/GenBank/DDBJ databases">
        <title>Sorlinia euscelidii gen. nov., sp. nov., an acetic acid bacteria isolated from the gut of Euscelidius variegatus emitter.</title>
        <authorList>
            <person name="Michoud G."/>
            <person name="Marasco R."/>
            <person name="Seferji K."/>
            <person name="Gonella E."/>
            <person name="Garuglieri E."/>
            <person name="Alma A."/>
            <person name="Mapelli F."/>
            <person name="Borin S."/>
            <person name="Daffonchio D."/>
            <person name="Crotti E."/>
        </authorList>
    </citation>
    <scope>NUCLEOTIDE SEQUENCE [LARGE SCALE GENOMIC DNA]</scope>
    <source>
        <strain evidence="6 7">EV16P</strain>
    </source>
</reference>
<accession>A0ABU7U114</accession>
<evidence type="ECO:0000256" key="1">
    <source>
        <dbReference type="ARBA" id="ARBA00007734"/>
    </source>
</evidence>
<evidence type="ECO:0000259" key="5">
    <source>
        <dbReference type="Pfam" id="PF01464"/>
    </source>
</evidence>
<evidence type="ECO:0000313" key="7">
    <source>
        <dbReference type="Proteomes" id="UP001312908"/>
    </source>
</evidence>
<evidence type="ECO:0000313" key="6">
    <source>
        <dbReference type="EMBL" id="MEE8658398.1"/>
    </source>
</evidence>
<keyword evidence="4" id="KW-0472">Membrane</keyword>
<dbReference type="PANTHER" id="PTHR37423">
    <property type="entry name" value="SOLUBLE LYTIC MUREIN TRANSGLYCOSYLASE-RELATED"/>
    <property type="match status" value="1"/>
</dbReference>
<dbReference type="Gene3D" id="1.10.530.10">
    <property type="match status" value="1"/>
</dbReference>
<comment type="similarity">
    <text evidence="2">Belongs to the virb1 family.</text>
</comment>
<dbReference type="Pfam" id="PF01464">
    <property type="entry name" value="SLT"/>
    <property type="match status" value="1"/>
</dbReference>
<name>A0ABU7U114_9PROT</name>
<protein>
    <recommendedName>
        <fullName evidence="5">Transglycosylase SLT domain-containing protein</fullName>
    </recommendedName>
</protein>
<gene>
    <name evidence="6" type="ORF">DOFOFD_05175</name>
</gene>
<comment type="caution">
    <text evidence="6">The sequence shown here is derived from an EMBL/GenBank/DDBJ whole genome shotgun (WGS) entry which is preliminary data.</text>
</comment>